<evidence type="ECO:0000313" key="2">
    <source>
        <dbReference type="EMBL" id="EMI53959.1"/>
    </source>
</evidence>
<dbReference type="InterPro" id="IPR038765">
    <property type="entry name" value="Papain-like_cys_pep_sf"/>
</dbReference>
<comment type="caution">
    <text evidence="2">The sequence shown here is derived from an EMBL/GenBank/DDBJ whole genome shotgun (WGS) entry which is preliminary data.</text>
</comment>
<dbReference type="SUPFAM" id="SSF54001">
    <property type="entry name" value="Cysteine proteinases"/>
    <property type="match status" value="1"/>
</dbReference>
<gene>
    <name evidence="2" type="ORF">RSSM_04563</name>
</gene>
<dbReference type="OrthoDB" id="9787782at2"/>
<organism evidence="2 3">
    <name type="scientific">Rhodopirellula sallentina SM41</name>
    <dbReference type="NCBI Taxonomy" id="1263870"/>
    <lineage>
        <taxon>Bacteria</taxon>
        <taxon>Pseudomonadati</taxon>
        <taxon>Planctomycetota</taxon>
        <taxon>Planctomycetia</taxon>
        <taxon>Pirellulales</taxon>
        <taxon>Pirellulaceae</taxon>
        <taxon>Rhodopirellula</taxon>
    </lineage>
</organism>
<name>M5TY52_9BACT</name>
<dbReference type="AlphaFoldDB" id="M5TY52"/>
<dbReference type="PANTHER" id="PTHR33490">
    <property type="entry name" value="BLR5614 PROTEIN-RELATED"/>
    <property type="match status" value="1"/>
</dbReference>
<dbReference type="SMART" id="SM00460">
    <property type="entry name" value="TGc"/>
    <property type="match status" value="1"/>
</dbReference>
<accession>M5TY52</accession>
<dbReference type="InterPro" id="IPR002931">
    <property type="entry name" value="Transglutaminase-like"/>
</dbReference>
<dbReference type="Pfam" id="PF08379">
    <property type="entry name" value="Bact_transglu_N"/>
    <property type="match status" value="1"/>
</dbReference>
<protein>
    <submittedName>
        <fullName evidence="2">Transglutaminase domain-containing protein</fullName>
    </submittedName>
</protein>
<dbReference type="EMBL" id="ANOH01000315">
    <property type="protein sequence ID" value="EMI53959.1"/>
    <property type="molecule type" value="Genomic_DNA"/>
</dbReference>
<reference evidence="2 3" key="1">
    <citation type="journal article" date="2013" name="Mar. Genomics">
        <title>Expression of sulfatases in Rhodopirellula baltica and the diversity of sulfatases in the genus Rhodopirellula.</title>
        <authorList>
            <person name="Wegner C.E."/>
            <person name="Richter-Heitmann T."/>
            <person name="Klindworth A."/>
            <person name="Klockow C."/>
            <person name="Richter M."/>
            <person name="Achstetter T."/>
            <person name="Glockner F.O."/>
            <person name="Harder J."/>
        </authorList>
    </citation>
    <scope>NUCLEOTIDE SEQUENCE [LARGE SCALE GENOMIC DNA]</scope>
    <source>
        <strain evidence="2 3">SM41</strain>
    </source>
</reference>
<dbReference type="PATRIC" id="fig|1263870.3.peg.4827"/>
<keyword evidence="3" id="KW-1185">Reference proteome</keyword>
<feature type="domain" description="Transglutaminase-like" evidence="1">
    <location>
        <begin position="180"/>
        <end position="251"/>
    </location>
</feature>
<evidence type="ECO:0000313" key="3">
    <source>
        <dbReference type="Proteomes" id="UP000011885"/>
    </source>
</evidence>
<dbReference type="RefSeq" id="WP_008683522.1">
    <property type="nucleotide sequence ID" value="NZ_ANOH01000315.1"/>
</dbReference>
<evidence type="ECO:0000259" key="1">
    <source>
        <dbReference type="SMART" id="SM00460"/>
    </source>
</evidence>
<dbReference type="Gene3D" id="3.10.620.30">
    <property type="match status" value="1"/>
</dbReference>
<dbReference type="Proteomes" id="UP000011885">
    <property type="component" value="Unassembled WGS sequence"/>
</dbReference>
<sequence>MTQTANYRIIHETAYRYSEPVALCQNQLRMRPRNQAKLKCHSCEVEIDPAPASILRHPDYYGNMVDSFSIESLHQSLLVRVTSRVTVSAPDAENLASAPAWTELASMVRRGDKPVDWDAREFVFESPRIELSPKFADYAREIMQPHTSIVDAVDALTKHIHNDFRYDTQATDVNTTTEDAFLMKAGVCQDFAHVQIACLRSLGLPTRYISGYLRTYPPEGEPRLVGSDESHAWISVYAGSEVGWVDFDPTNAVRAGTDHIPMCLGRDYDDISPMRGIVMGGGQPELKVSVDVLPLD</sequence>
<proteinExistence type="predicted"/>
<dbReference type="PANTHER" id="PTHR33490:SF7">
    <property type="entry name" value="BLR2979 PROTEIN"/>
    <property type="match status" value="1"/>
</dbReference>
<dbReference type="Pfam" id="PF01841">
    <property type="entry name" value="Transglut_core"/>
    <property type="match status" value="1"/>
</dbReference>
<dbReference type="InterPro" id="IPR013589">
    <property type="entry name" value="Bac_transglu_N"/>
</dbReference>